<accession>A0A1H3TIC1</accession>
<feature type="transmembrane region" description="Helical" evidence="1">
    <location>
        <begin position="127"/>
        <end position="151"/>
    </location>
</feature>
<keyword evidence="1" id="KW-1133">Transmembrane helix</keyword>
<dbReference type="RefSeq" id="WP_093278098.1">
    <property type="nucleotide sequence ID" value="NZ_FNOK01000084.1"/>
</dbReference>
<name>A0A1H3TIC1_9PSEU</name>
<dbReference type="Proteomes" id="UP000199529">
    <property type="component" value="Unassembled WGS sequence"/>
</dbReference>
<feature type="transmembrane region" description="Helical" evidence="1">
    <location>
        <begin position="73"/>
        <end position="95"/>
    </location>
</feature>
<keyword evidence="1" id="KW-0812">Transmembrane</keyword>
<keyword evidence="3" id="KW-1185">Reference proteome</keyword>
<dbReference type="STRING" id="418495.SAMN05216215_108415"/>
<feature type="transmembrane region" description="Helical" evidence="1">
    <location>
        <begin position="157"/>
        <end position="176"/>
    </location>
</feature>
<organism evidence="2 3">
    <name type="scientific">Saccharopolyspora shandongensis</name>
    <dbReference type="NCBI Taxonomy" id="418495"/>
    <lineage>
        <taxon>Bacteria</taxon>
        <taxon>Bacillati</taxon>
        <taxon>Actinomycetota</taxon>
        <taxon>Actinomycetes</taxon>
        <taxon>Pseudonocardiales</taxon>
        <taxon>Pseudonocardiaceae</taxon>
        <taxon>Saccharopolyspora</taxon>
    </lineage>
</organism>
<evidence type="ECO:0000256" key="1">
    <source>
        <dbReference type="SAM" id="Phobius"/>
    </source>
</evidence>
<dbReference type="EMBL" id="FNOK01000084">
    <property type="protein sequence ID" value="SDZ50033.1"/>
    <property type="molecule type" value="Genomic_DNA"/>
</dbReference>
<proteinExistence type="predicted"/>
<evidence type="ECO:0000313" key="3">
    <source>
        <dbReference type="Proteomes" id="UP000199529"/>
    </source>
</evidence>
<keyword evidence="1" id="KW-0472">Membrane</keyword>
<protein>
    <submittedName>
        <fullName evidence="2">Uncharacterized protein</fullName>
    </submittedName>
</protein>
<dbReference type="OrthoDB" id="4955088at2"/>
<gene>
    <name evidence="2" type="ORF">SAMN05216215_108415</name>
</gene>
<feature type="transmembrane region" description="Helical" evidence="1">
    <location>
        <begin position="33"/>
        <end position="52"/>
    </location>
</feature>
<feature type="transmembrane region" description="Helical" evidence="1">
    <location>
        <begin position="101"/>
        <end position="120"/>
    </location>
</feature>
<sequence length="183" mass="18426">MRQENLGALIGAVFGAVFVFVNTSDPLPGPAALTLKVLAAVALAAIVLLAVLANKAPRTAEARPSGGMFGKRYGLVVAAEAVLLFGGIAVLRLLGAPDQANVAWIAFVVGVHFLALAGVWRRSSIAVPGVLLTVFGIAGLAMAGIGALAWIPLVSGTLSGITLLAGSLTATAQSFARSRSRGA</sequence>
<evidence type="ECO:0000313" key="2">
    <source>
        <dbReference type="EMBL" id="SDZ50033.1"/>
    </source>
</evidence>
<reference evidence="3" key="1">
    <citation type="submission" date="2016-10" db="EMBL/GenBank/DDBJ databases">
        <authorList>
            <person name="Varghese N."/>
            <person name="Submissions S."/>
        </authorList>
    </citation>
    <scope>NUCLEOTIDE SEQUENCE [LARGE SCALE GENOMIC DNA]</scope>
    <source>
        <strain evidence="3">CGMCC 4.3530</strain>
    </source>
</reference>
<dbReference type="AlphaFoldDB" id="A0A1H3TIC1"/>